<dbReference type="Gene3D" id="3.60.15.10">
    <property type="entry name" value="Ribonuclease Z/Hydroxyacylglutathione hydrolase-like"/>
    <property type="match status" value="1"/>
</dbReference>
<protein>
    <submittedName>
        <fullName evidence="2">MBL fold metallo-hydrolase</fullName>
    </submittedName>
</protein>
<name>A0ABT8CQF0_9FLAO</name>
<proteinExistence type="predicted"/>
<dbReference type="InterPro" id="IPR036866">
    <property type="entry name" value="RibonucZ/Hydroxyglut_hydro"/>
</dbReference>
<evidence type="ECO:0000313" key="3">
    <source>
        <dbReference type="EMBL" id="MDN3709391.1"/>
    </source>
</evidence>
<organism evidence="2 4">
    <name type="scientific">Paenimyroides ceti</name>
    <dbReference type="NCBI Taxonomy" id="395087"/>
    <lineage>
        <taxon>Bacteria</taxon>
        <taxon>Pseudomonadati</taxon>
        <taxon>Bacteroidota</taxon>
        <taxon>Flavobacteriia</taxon>
        <taxon>Flavobacteriales</taxon>
        <taxon>Flavobacteriaceae</taxon>
        <taxon>Paenimyroides</taxon>
    </lineage>
</organism>
<dbReference type="SUPFAM" id="SSF56281">
    <property type="entry name" value="Metallo-hydrolase/oxidoreductase"/>
    <property type="match status" value="1"/>
</dbReference>
<sequence length="255" mass="29527">MRIYFLGTGTSQGVPVILSKDPVCLSTNPKDKRLRTSLFVEWDETIIQIDCGPDFRQQMLTSECPHIDAIVFTHEHSDHIAGLDDIRPFCFQKGGAMPIYAQKRVLQSLERRFDYVFQKENRYPGAPAVHANEIDENSTFFINSKKIEPILVMHGDLPILGYRMDRFAYLTDVKTLTQESLNKLKDLDVLVINALRIEEHPTHNNLQTALDYIRRINPKEAYITHISYQLGFHEIIEKQLPKNVYLAYDNLQLHL</sequence>
<evidence type="ECO:0000313" key="4">
    <source>
        <dbReference type="Proteomes" id="UP001242368"/>
    </source>
</evidence>
<keyword evidence="4" id="KW-1185">Reference proteome</keyword>
<reference evidence="2" key="3">
    <citation type="submission" date="2023-06" db="EMBL/GenBank/DDBJ databases">
        <authorList>
            <person name="Lucena T."/>
            <person name="Sun Q."/>
        </authorList>
    </citation>
    <scope>NUCLEOTIDE SEQUENCE</scope>
    <source>
        <strain evidence="2">CECT 7184</strain>
    </source>
</reference>
<evidence type="ECO:0000259" key="1">
    <source>
        <dbReference type="SMART" id="SM00849"/>
    </source>
</evidence>
<dbReference type="Proteomes" id="UP001242368">
    <property type="component" value="Unassembled WGS sequence"/>
</dbReference>
<comment type="caution">
    <text evidence="2">The sequence shown here is derived from an EMBL/GenBank/DDBJ whole genome shotgun (WGS) entry which is preliminary data.</text>
</comment>
<dbReference type="SMART" id="SM00849">
    <property type="entry name" value="Lactamase_B"/>
    <property type="match status" value="1"/>
</dbReference>
<dbReference type="PANTHER" id="PTHR42663">
    <property type="entry name" value="HYDROLASE C777.06C-RELATED-RELATED"/>
    <property type="match status" value="1"/>
</dbReference>
<dbReference type="EMBL" id="JAUFQU010000001">
    <property type="protein sequence ID" value="MDN3706728.1"/>
    <property type="molecule type" value="Genomic_DNA"/>
</dbReference>
<dbReference type="CDD" id="cd16279">
    <property type="entry name" value="metallo-hydrolase-like_MBL-fold"/>
    <property type="match status" value="1"/>
</dbReference>
<dbReference type="Pfam" id="PF12706">
    <property type="entry name" value="Lactamase_B_2"/>
    <property type="match status" value="1"/>
</dbReference>
<accession>A0ABT8CQF0</accession>
<feature type="domain" description="Metallo-beta-lactamase" evidence="1">
    <location>
        <begin position="34"/>
        <end position="225"/>
    </location>
</feature>
<dbReference type="PANTHER" id="PTHR42663:SF6">
    <property type="entry name" value="HYDROLASE C777.06C-RELATED"/>
    <property type="match status" value="1"/>
</dbReference>
<dbReference type="EMBL" id="JAUFQU010000033">
    <property type="protein sequence ID" value="MDN3709391.1"/>
    <property type="molecule type" value="Genomic_DNA"/>
</dbReference>
<gene>
    <name evidence="2" type="ORF">QW060_06235</name>
    <name evidence="3" type="ORF">QW060_20490</name>
</gene>
<reference evidence="2" key="1">
    <citation type="journal article" date="2014" name="Int. J. Syst. Evol. Microbiol.">
        <title>Complete genome of a new Firmicutes species belonging to the dominant human colonic microbiota ('Ruminococcus bicirculans') reveals two chromosomes and a selective capacity to utilize plant glucans.</title>
        <authorList>
            <consortium name="NISC Comparative Sequencing Program"/>
            <person name="Wegmann U."/>
            <person name="Louis P."/>
            <person name="Goesmann A."/>
            <person name="Henrissat B."/>
            <person name="Duncan S.H."/>
            <person name="Flint H.J."/>
        </authorList>
    </citation>
    <scope>NUCLEOTIDE SEQUENCE</scope>
    <source>
        <strain evidence="2">CECT 7184</strain>
    </source>
</reference>
<dbReference type="RefSeq" id="WP_290362783.1">
    <property type="nucleotide sequence ID" value="NZ_JAUFQU010000001.1"/>
</dbReference>
<evidence type="ECO:0000313" key="2">
    <source>
        <dbReference type="EMBL" id="MDN3706728.1"/>
    </source>
</evidence>
<reference evidence="4" key="2">
    <citation type="journal article" date="2019" name="Int. J. Syst. Evol. Microbiol.">
        <title>The Global Catalogue of Microorganisms (GCM) 10K type strain sequencing project: providing services to taxonomists for standard genome sequencing and annotation.</title>
        <authorList>
            <consortium name="The Broad Institute Genomics Platform"/>
            <consortium name="The Broad Institute Genome Sequencing Center for Infectious Disease"/>
            <person name="Wu L."/>
            <person name="Ma J."/>
        </authorList>
    </citation>
    <scope>NUCLEOTIDE SEQUENCE [LARGE SCALE GENOMIC DNA]</scope>
    <source>
        <strain evidence="4">CECT 7184</strain>
    </source>
</reference>
<dbReference type="InterPro" id="IPR001279">
    <property type="entry name" value="Metallo-B-lactamas"/>
</dbReference>